<dbReference type="GO" id="GO:0005765">
    <property type="term" value="C:lysosomal membrane"/>
    <property type="evidence" value="ECO:0007669"/>
    <property type="project" value="UniProtKB-SubCell"/>
</dbReference>
<evidence type="ECO:0000256" key="19">
    <source>
        <dbReference type="ARBA" id="ARBA00044919"/>
    </source>
</evidence>
<dbReference type="EMBL" id="BRXY01000446">
    <property type="protein sequence ID" value="GMH95609.1"/>
    <property type="molecule type" value="Genomic_DNA"/>
</dbReference>
<feature type="transmembrane region" description="Helical" evidence="25">
    <location>
        <begin position="51"/>
        <end position="74"/>
    </location>
</feature>
<dbReference type="AlphaFoldDB" id="A0A9W7BRV9"/>
<evidence type="ECO:0000256" key="9">
    <source>
        <dbReference type="ARBA" id="ARBA00044878"/>
    </source>
</evidence>
<evidence type="ECO:0000256" key="5">
    <source>
        <dbReference type="ARBA" id="ARBA00022989"/>
    </source>
</evidence>
<comment type="catalytic activity">
    <reaction evidence="12">
        <text>L-lysyl-L-alpha-amino acid(out) = L-lysyl-L-alpha-amino acid(in)</text>
        <dbReference type="Rhea" id="RHEA:79387"/>
        <dbReference type="ChEBI" id="CHEBI:229965"/>
    </reaction>
</comment>
<gene>
    <name evidence="26" type="ORF">TrST_g6790</name>
</gene>
<protein>
    <recommendedName>
        <fullName evidence="21">Lysosomal dipeptide transporter MFSD1</fullName>
    </recommendedName>
    <alternativeName>
        <fullName evidence="22">Major facilitator superfamily domain-containing protein 1</fullName>
    </alternativeName>
</protein>
<comment type="catalytic activity">
    <reaction evidence="10">
        <text>L-alpha-aminoacyl-L-arginine(out) = L-alpha-aminoacyl-L-arginine(in)</text>
        <dbReference type="Rhea" id="RHEA:79367"/>
        <dbReference type="ChEBI" id="CHEBI:229968"/>
    </reaction>
</comment>
<dbReference type="OrthoDB" id="424834at2759"/>
<evidence type="ECO:0000256" key="16">
    <source>
        <dbReference type="ARBA" id="ARBA00044900"/>
    </source>
</evidence>
<evidence type="ECO:0000256" key="11">
    <source>
        <dbReference type="ARBA" id="ARBA00044884"/>
    </source>
</evidence>
<evidence type="ECO:0000256" key="15">
    <source>
        <dbReference type="ARBA" id="ARBA00044899"/>
    </source>
</evidence>
<sequence length="593" mass="63242">MASQKSQLTVRWLVLLLACIMMIGNYYCYDNPASLHNSMQTLMPSTNFETYYSLLYTVYSIPNIVLPFFGGFFVDKLGAPICLIIFSSLILAGQIVFAFGASVESWPFMLMGRVIFGLGGENLTVAQSAVLAQWFVGKELALAFGINLSISRLGSVINNYVSPAVADDLAFSDFNGVSMALWVGALICGGSLFTAFMIVPIDKAATKRLKDATKFNDDLTSSLLEDGEDGGGNNRSKASSFDGIRAVSAERMSTSAMLLHEDIDEEEIRLTDVKNFGVIFWLLSLSCLVVYGCVLPFNSFASGILSERNYFKAPSSSCVLMNPGECSSGLLAVNATNNPARDDGDFSEGVSNCPGDDFAPVFPTSLDSVTCNGVSGLSCDKSSYTFSTVTSSDIDCDDDFWSKGCAKNYCDAYSDATKTSDSVMSIPYFISAGLSPLLGFLVDRIGYRAVVASLAPCMLVWVHLTLGFESGSPIAPLIGQGVAYSLFAAVLWPSVPFSVEAKSVGTAYGLITAIQNFGLAVFPLIVSQLKSANGGLYLPNCEVFFTGCAAAGVLVGALLNIFDARRGGKLNSIDGKGRKEVADRGPPTPLMTT</sequence>
<evidence type="ECO:0000256" key="1">
    <source>
        <dbReference type="ARBA" id="ARBA00004155"/>
    </source>
</evidence>
<keyword evidence="3" id="KW-0813">Transport</keyword>
<keyword evidence="6 25" id="KW-0472">Membrane</keyword>
<evidence type="ECO:0000256" key="6">
    <source>
        <dbReference type="ARBA" id="ARBA00023136"/>
    </source>
</evidence>
<dbReference type="Proteomes" id="UP001165085">
    <property type="component" value="Unassembled WGS sequence"/>
</dbReference>
<reference evidence="27" key="1">
    <citation type="journal article" date="2023" name="Commun. Biol.">
        <title>Genome analysis of Parmales, the sister group of diatoms, reveals the evolutionary specialization of diatoms from phago-mixotrophs to photoautotrophs.</title>
        <authorList>
            <person name="Ban H."/>
            <person name="Sato S."/>
            <person name="Yoshikawa S."/>
            <person name="Yamada K."/>
            <person name="Nakamura Y."/>
            <person name="Ichinomiya M."/>
            <person name="Sato N."/>
            <person name="Blanc-Mathieu R."/>
            <person name="Endo H."/>
            <person name="Kuwata A."/>
            <person name="Ogata H."/>
        </authorList>
    </citation>
    <scope>NUCLEOTIDE SEQUENCE [LARGE SCALE GENOMIC DNA]</scope>
    <source>
        <strain evidence="27">NIES 3701</strain>
    </source>
</reference>
<dbReference type="GO" id="GO:0022857">
    <property type="term" value="F:transmembrane transporter activity"/>
    <property type="evidence" value="ECO:0007669"/>
    <property type="project" value="InterPro"/>
</dbReference>
<keyword evidence="4 25" id="KW-0812">Transmembrane</keyword>
<feature type="transmembrane region" description="Helical" evidence="25">
    <location>
        <begin position="423"/>
        <end position="442"/>
    </location>
</feature>
<comment type="catalytic activity">
    <reaction evidence="8">
        <text>L-lysyl-L-alanine(out) = L-lysyl-L-alanine(in)</text>
        <dbReference type="Rhea" id="RHEA:79399"/>
        <dbReference type="ChEBI" id="CHEBI:229954"/>
    </reaction>
</comment>
<evidence type="ECO:0000256" key="10">
    <source>
        <dbReference type="ARBA" id="ARBA00044881"/>
    </source>
</evidence>
<comment type="similarity">
    <text evidence="2">Belongs to the major facilitator superfamily.</text>
</comment>
<evidence type="ECO:0000256" key="8">
    <source>
        <dbReference type="ARBA" id="ARBA00044876"/>
    </source>
</evidence>
<comment type="function">
    <text evidence="23">Lysosomal dipeptide uniporter that selectively exports lysine, arginine or histidine-containing dipeptides with a net positive charge from the lysosome lumen into the cytosol. Could play a role in a specific type of protein O-glycosylation indirectly regulating macrophages migration and tissue invasion. Also essential for liver homeostasis.</text>
</comment>
<evidence type="ECO:0000256" key="25">
    <source>
        <dbReference type="SAM" id="Phobius"/>
    </source>
</evidence>
<keyword evidence="5 25" id="KW-1133">Transmembrane helix</keyword>
<evidence type="ECO:0000256" key="18">
    <source>
        <dbReference type="ARBA" id="ARBA00044912"/>
    </source>
</evidence>
<evidence type="ECO:0000313" key="27">
    <source>
        <dbReference type="Proteomes" id="UP001165085"/>
    </source>
</evidence>
<evidence type="ECO:0000256" key="22">
    <source>
        <dbReference type="ARBA" id="ARBA00045018"/>
    </source>
</evidence>
<feature type="transmembrane region" description="Helical" evidence="25">
    <location>
        <begin position="179"/>
        <end position="201"/>
    </location>
</feature>
<evidence type="ECO:0000256" key="3">
    <source>
        <dbReference type="ARBA" id="ARBA00022448"/>
    </source>
</evidence>
<organism evidence="26 27">
    <name type="scientific">Triparma strigata</name>
    <dbReference type="NCBI Taxonomy" id="1606541"/>
    <lineage>
        <taxon>Eukaryota</taxon>
        <taxon>Sar</taxon>
        <taxon>Stramenopiles</taxon>
        <taxon>Ochrophyta</taxon>
        <taxon>Bolidophyceae</taxon>
        <taxon>Parmales</taxon>
        <taxon>Triparmaceae</taxon>
        <taxon>Triparma</taxon>
    </lineage>
</organism>
<dbReference type="Pfam" id="PF07690">
    <property type="entry name" value="MFS_1"/>
    <property type="match status" value="1"/>
</dbReference>
<feature type="transmembrane region" description="Helical" evidence="25">
    <location>
        <begin position="81"/>
        <end position="103"/>
    </location>
</feature>
<accession>A0A9W7BRV9</accession>
<feature type="transmembrane region" description="Helical" evidence="25">
    <location>
        <begin position="449"/>
        <end position="468"/>
    </location>
</feature>
<name>A0A9W7BRV9_9STRA</name>
<dbReference type="PANTHER" id="PTHR23512:SF3">
    <property type="entry name" value="MAJOR FACILITATOR SUPERFAMILY DOMAIN-CONTAINING PROTEIN 1"/>
    <property type="match status" value="1"/>
</dbReference>
<evidence type="ECO:0000256" key="12">
    <source>
        <dbReference type="ARBA" id="ARBA00044891"/>
    </source>
</evidence>
<evidence type="ECO:0000256" key="7">
    <source>
        <dbReference type="ARBA" id="ARBA00023228"/>
    </source>
</evidence>
<comment type="catalytic activity">
    <reaction evidence="9">
        <text>L-histidyl-glycine(out) = L-histidyl-glycine(in)</text>
        <dbReference type="Rhea" id="RHEA:79395"/>
        <dbReference type="ChEBI" id="CHEBI:229957"/>
    </reaction>
</comment>
<comment type="catalytic activity">
    <reaction evidence="19">
        <text>L-alanyl-L-lysine(out) = L-alanyl-L-lysine(in)</text>
        <dbReference type="Rhea" id="RHEA:79415"/>
        <dbReference type="ChEBI" id="CHEBI:192470"/>
    </reaction>
</comment>
<keyword evidence="7" id="KW-0458">Lysosome</keyword>
<comment type="catalytic activity">
    <reaction evidence="16">
        <text>L-lysyl-L-lysine(out) = L-lysyl-L-lysine(in)</text>
        <dbReference type="Rhea" id="RHEA:79403"/>
        <dbReference type="ChEBI" id="CHEBI:229956"/>
    </reaction>
</comment>
<comment type="catalytic activity">
    <reaction evidence="14">
        <text>L-aspartyl-L-lysine(out) = L-aspartyl-L-lysine(in)</text>
        <dbReference type="Rhea" id="RHEA:79411"/>
        <dbReference type="ChEBI" id="CHEBI:229953"/>
    </reaction>
</comment>
<feature type="transmembrane region" description="Helical" evidence="25">
    <location>
        <begin position="12"/>
        <end position="29"/>
    </location>
</feature>
<dbReference type="Gene3D" id="1.20.1250.20">
    <property type="entry name" value="MFS general substrate transporter like domains"/>
    <property type="match status" value="2"/>
</dbReference>
<dbReference type="PANTHER" id="PTHR23512">
    <property type="entry name" value="MAJOR FACILITATOR SUPERFAMILY DOMAIN-CONTAINING PROTEIN 1"/>
    <property type="match status" value="1"/>
</dbReference>
<comment type="catalytic activity">
    <reaction evidence="20">
        <text>L-lysyl-glycine(out) = L-lysyl-glycine(in)</text>
        <dbReference type="Rhea" id="RHEA:79407"/>
        <dbReference type="ChEBI" id="CHEBI:191202"/>
    </reaction>
</comment>
<evidence type="ECO:0000256" key="23">
    <source>
        <dbReference type="ARBA" id="ARBA00045709"/>
    </source>
</evidence>
<comment type="caution">
    <text evidence="26">The sequence shown here is derived from an EMBL/GenBank/DDBJ whole genome shotgun (WGS) entry which is preliminary data.</text>
</comment>
<feature type="transmembrane region" description="Helical" evidence="25">
    <location>
        <begin position="474"/>
        <end position="495"/>
    </location>
</feature>
<comment type="catalytic activity">
    <reaction evidence="15">
        <text>L-arginyl-L-alpha-amino acid(out) = L-arginyl-L-alpha-amino acid(in)</text>
        <dbReference type="Rhea" id="RHEA:79371"/>
        <dbReference type="ChEBI" id="CHEBI:84315"/>
    </reaction>
</comment>
<proteinExistence type="inferred from homology"/>
<comment type="subunit">
    <text evidence="24">Homodimer. Interacts with lysosomal protein GLMP (via lumenal domain); the interaction starts while both proteins are still in the endoplasmic reticulum and is required for stabilization of MFSD1 in lysosomes but has no direct effect on its targeting to lysosomes or transporter activity.</text>
</comment>
<evidence type="ECO:0000256" key="17">
    <source>
        <dbReference type="ARBA" id="ARBA00044903"/>
    </source>
</evidence>
<evidence type="ECO:0000256" key="4">
    <source>
        <dbReference type="ARBA" id="ARBA00022692"/>
    </source>
</evidence>
<feature type="transmembrane region" description="Helical" evidence="25">
    <location>
        <begin position="278"/>
        <end position="297"/>
    </location>
</feature>
<comment type="catalytic activity">
    <reaction evidence="17">
        <text>L-arginyl-glycine(out) = L-arginyl-glycine(in)</text>
        <dbReference type="Rhea" id="RHEA:79391"/>
        <dbReference type="ChEBI" id="CHEBI:229955"/>
    </reaction>
</comment>
<evidence type="ECO:0000256" key="24">
    <source>
        <dbReference type="ARBA" id="ARBA00046376"/>
    </source>
</evidence>
<dbReference type="InterPro" id="IPR011701">
    <property type="entry name" value="MFS"/>
</dbReference>
<comment type="catalytic activity">
    <reaction evidence="18">
        <text>L-histidyl-L-alpha-amino acid(out) = L-histidyl-L-alpha-amino acid(in)</text>
        <dbReference type="Rhea" id="RHEA:79379"/>
        <dbReference type="ChEBI" id="CHEBI:229964"/>
    </reaction>
</comment>
<dbReference type="InterPro" id="IPR036259">
    <property type="entry name" value="MFS_trans_sf"/>
</dbReference>
<evidence type="ECO:0000256" key="13">
    <source>
        <dbReference type="ARBA" id="ARBA00044893"/>
    </source>
</evidence>
<comment type="catalytic activity">
    <reaction evidence="11">
        <text>L-alpha-aminoacyl-L-histidine(out) = L-alpha-aminoacyl-L-histidine(in)</text>
        <dbReference type="Rhea" id="RHEA:79375"/>
        <dbReference type="ChEBI" id="CHEBI:229967"/>
    </reaction>
</comment>
<comment type="subcellular location">
    <subcellularLocation>
        <location evidence="1">Lysosome membrane</location>
        <topology evidence="1">Multi-pass membrane protein</topology>
    </subcellularLocation>
</comment>
<evidence type="ECO:0000256" key="14">
    <source>
        <dbReference type="ARBA" id="ARBA00044898"/>
    </source>
</evidence>
<evidence type="ECO:0000256" key="2">
    <source>
        <dbReference type="ARBA" id="ARBA00008335"/>
    </source>
</evidence>
<evidence type="ECO:0000256" key="21">
    <source>
        <dbReference type="ARBA" id="ARBA00044985"/>
    </source>
</evidence>
<comment type="catalytic activity">
    <reaction evidence="13">
        <text>L-alpha-aminoacyl-L-lysine(out) = L-alpha-aminoacyl-L-lysine(in)</text>
        <dbReference type="Rhea" id="RHEA:79383"/>
        <dbReference type="ChEBI" id="CHEBI:229966"/>
    </reaction>
</comment>
<feature type="transmembrane region" description="Helical" evidence="25">
    <location>
        <begin position="537"/>
        <end position="562"/>
    </location>
</feature>
<keyword evidence="27" id="KW-1185">Reference proteome</keyword>
<evidence type="ECO:0000313" key="26">
    <source>
        <dbReference type="EMBL" id="GMH95609.1"/>
    </source>
</evidence>
<feature type="transmembrane region" description="Helical" evidence="25">
    <location>
        <begin position="507"/>
        <end position="525"/>
    </location>
</feature>
<dbReference type="SUPFAM" id="SSF103473">
    <property type="entry name" value="MFS general substrate transporter"/>
    <property type="match status" value="2"/>
</dbReference>
<dbReference type="InterPro" id="IPR052187">
    <property type="entry name" value="MFSD1"/>
</dbReference>
<evidence type="ECO:0000256" key="20">
    <source>
        <dbReference type="ARBA" id="ARBA00044924"/>
    </source>
</evidence>